<dbReference type="AlphaFoldDB" id="A0A0V8JCT5"/>
<name>A0A0V8JCT5_9BACL</name>
<comment type="caution">
    <text evidence="2">The sequence shown here is derived from an EMBL/GenBank/DDBJ whole genome shotgun (WGS) entry which is preliminary data.</text>
</comment>
<evidence type="ECO:0000313" key="2">
    <source>
        <dbReference type="EMBL" id="KSU84827.1"/>
    </source>
</evidence>
<dbReference type="EMBL" id="LNQN01000001">
    <property type="protein sequence ID" value="KSU84827.1"/>
    <property type="molecule type" value="Genomic_DNA"/>
</dbReference>
<dbReference type="Proteomes" id="UP000054099">
    <property type="component" value="Unassembled WGS sequence"/>
</dbReference>
<proteinExistence type="predicted"/>
<keyword evidence="3" id="KW-1185">Reference proteome</keyword>
<sequence>MIDKLIGVEGVRSSKMKFTFSSCDVMLPKRSLSCRLSTRPAKVGARAGKSEHPGTENNDPSKHSLKSLTFSINPKNHRINQKNIKIYKYTVEFIFIHTYNDK</sequence>
<organism evidence="2 3">
    <name type="scientific">Fictibacillus enclensis</name>
    <dbReference type="NCBI Taxonomy" id="1017270"/>
    <lineage>
        <taxon>Bacteria</taxon>
        <taxon>Bacillati</taxon>
        <taxon>Bacillota</taxon>
        <taxon>Bacilli</taxon>
        <taxon>Bacillales</taxon>
        <taxon>Fictibacillaceae</taxon>
        <taxon>Fictibacillus</taxon>
    </lineage>
</organism>
<evidence type="ECO:0000256" key="1">
    <source>
        <dbReference type="SAM" id="MobiDB-lite"/>
    </source>
</evidence>
<protein>
    <submittedName>
        <fullName evidence="2">Uncharacterized protein</fullName>
    </submittedName>
</protein>
<gene>
    <name evidence="2" type="ORF">AS030_04685</name>
</gene>
<feature type="region of interest" description="Disordered" evidence="1">
    <location>
        <begin position="38"/>
        <end position="67"/>
    </location>
</feature>
<accession>A0A0V8JCT5</accession>
<evidence type="ECO:0000313" key="3">
    <source>
        <dbReference type="Proteomes" id="UP000054099"/>
    </source>
</evidence>
<feature type="compositionally biased region" description="Basic and acidic residues" evidence="1">
    <location>
        <begin position="48"/>
        <end position="62"/>
    </location>
</feature>
<dbReference type="RefSeq" id="WP_061968936.1">
    <property type="nucleotide sequence ID" value="NZ_FMAV01000001.1"/>
</dbReference>
<reference evidence="2 3" key="1">
    <citation type="journal article" date="2014" name="Antonie Van Leeuwenhoek">
        <title>Fictibacillus enclensis sp. nov., isolated from marine sediment.</title>
        <authorList>
            <person name="Dastager S.G."/>
            <person name="Mawlankar R."/>
            <person name="Srinivasan K."/>
            <person name="Tang S.K."/>
            <person name="Lee J.C."/>
            <person name="Ramana V.V."/>
            <person name="Shouche Y.S."/>
        </authorList>
    </citation>
    <scope>NUCLEOTIDE SEQUENCE [LARGE SCALE GENOMIC DNA]</scope>
    <source>
        <strain evidence="2 3">NIO-1003</strain>
    </source>
</reference>